<keyword evidence="5 16" id="KW-0285">Flavoprotein</keyword>
<evidence type="ECO:0000256" key="11">
    <source>
        <dbReference type="ARBA" id="ARBA00023053"/>
    </source>
</evidence>
<evidence type="ECO:0000256" key="2">
    <source>
        <dbReference type="ARBA" id="ARBA00022475"/>
    </source>
</evidence>
<reference evidence="19 20" key="1">
    <citation type="submission" date="2020-03" db="EMBL/GenBank/DDBJ databases">
        <title>Complete genome sequence of Monaibacterium sp. ALG8 with diverse plasmids.</title>
        <authorList>
            <person name="Sun C."/>
        </authorList>
    </citation>
    <scope>NUCLEOTIDE SEQUENCE [LARGE SCALE GENOMIC DNA]</scope>
    <source>
        <strain evidence="19 20">ALG8</strain>
    </source>
</reference>
<dbReference type="NCBIfam" id="TIGR01938">
    <property type="entry name" value="nqrC"/>
    <property type="match status" value="1"/>
</dbReference>
<evidence type="ECO:0000259" key="18">
    <source>
        <dbReference type="SMART" id="SM00900"/>
    </source>
</evidence>
<keyword evidence="3" id="KW-0997">Cell inner membrane</keyword>
<comment type="cofactor">
    <cofactor evidence="16 17">
        <name>FMN</name>
        <dbReference type="ChEBI" id="CHEBI:58210"/>
    </cofactor>
</comment>
<protein>
    <recommendedName>
        <fullName evidence="16 17">Na(+)-translocating NADH-quinone reductase subunit C</fullName>
        <shortName evidence="16 17">Na(+)-NQR subunit C</shortName>
        <shortName evidence="16 17">Na(+)-translocating NQR subunit C</shortName>
        <ecNumber evidence="16 17">7.2.1.1</ecNumber>
    </recommendedName>
    <alternativeName>
        <fullName evidence="16 17">NQR complex subunit C</fullName>
    </alternativeName>
    <alternativeName>
        <fullName evidence="16 17">NQR-1 subunit C</fullName>
    </alternativeName>
</protein>
<evidence type="ECO:0000256" key="1">
    <source>
        <dbReference type="ARBA" id="ARBA00022448"/>
    </source>
</evidence>
<comment type="subunit">
    <text evidence="16 17">Composed of six subunits; NqrA, NqrB, NqrC, NqrD, NqrE and NqrF.</text>
</comment>
<proteinExistence type="inferred from homology"/>
<feature type="modified residue" description="FMN phosphoryl threonine" evidence="16">
    <location>
        <position position="235"/>
    </location>
</feature>
<evidence type="ECO:0000256" key="12">
    <source>
        <dbReference type="ARBA" id="ARBA00023065"/>
    </source>
</evidence>
<dbReference type="RefSeq" id="WP_166192360.1">
    <property type="nucleotide sequence ID" value="NZ_CP049811.1"/>
</dbReference>
<comment type="similarity">
    <text evidence="16 17">Belongs to the NqrC family.</text>
</comment>
<keyword evidence="4 16" id="KW-0597">Phosphoprotein</keyword>
<keyword evidence="13 16" id="KW-0830">Ubiquinone</keyword>
<evidence type="ECO:0000256" key="7">
    <source>
        <dbReference type="ARBA" id="ARBA00022692"/>
    </source>
</evidence>
<keyword evidence="1 16" id="KW-0813">Transport</keyword>
<evidence type="ECO:0000256" key="14">
    <source>
        <dbReference type="ARBA" id="ARBA00023136"/>
    </source>
</evidence>
<evidence type="ECO:0000256" key="9">
    <source>
        <dbReference type="ARBA" id="ARBA00022989"/>
    </source>
</evidence>
<feature type="transmembrane region" description="Helical" evidence="16">
    <location>
        <begin position="20"/>
        <end position="44"/>
    </location>
</feature>
<keyword evidence="20" id="KW-1185">Reference proteome</keyword>
<dbReference type="EC" id="7.2.1.1" evidence="16 17"/>
<accession>A0A6G7VNN5</accession>
<evidence type="ECO:0000256" key="5">
    <source>
        <dbReference type="ARBA" id="ARBA00022630"/>
    </source>
</evidence>
<sequence>MRSPVSLWRGFLARPNDDRVKIFGVAFLTAVFSAVVVTVASVTLEPLQDAHLEAERAARMEQMLDTLPGMRDIMAEAGVDALTTRLVDLETGAFVEEPDAETYDLREAENDPERSVEIQPEADLARLGRRARIAPVYLLERDGDILLVVLPVSGKGYQSTLRATLALHADLTTIAALTITEQAETPGLGARVETPQWQDLWAGKEVTDETGQIVIDVVRGQAKGPHEVDAISGATITSNGVANMLRYWLGDDGFGPFLDRLREEGM</sequence>
<keyword evidence="8 16" id="KW-1278">Translocase</keyword>
<dbReference type="SMART" id="SM00900">
    <property type="entry name" value="FMN_bind"/>
    <property type="match status" value="1"/>
</dbReference>
<dbReference type="KEGG" id="mon:G8E03_12340"/>
<dbReference type="InterPro" id="IPR007329">
    <property type="entry name" value="FMN-bd"/>
</dbReference>
<evidence type="ECO:0000256" key="8">
    <source>
        <dbReference type="ARBA" id="ARBA00022967"/>
    </source>
</evidence>
<dbReference type="Pfam" id="PF04205">
    <property type="entry name" value="FMN_bind"/>
    <property type="match status" value="1"/>
</dbReference>
<evidence type="ECO:0000256" key="3">
    <source>
        <dbReference type="ARBA" id="ARBA00022519"/>
    </source>
</evidence>
<dbReference type="PANTHER" id="PTHR37838">
    <property type="entry name" value="NA(+)-TRANSLOCATING NADH-QUINONE REDUCTASE SUBUNIT C"/>
    <property type="match status" value="1"/>
</dbReference>
<dbReference type="PIRSF" id="PIRSF009437">
    <property type="entry name" value="NQR-1_subunit_C"/>
    <property type="match status" value="1"/>
</dbReference>
<organism evidence="19 20">
    <name type="scientific">Pontivivens nitratireducens</name>
    <dbReference type="NCBI Taxonomy" id="2758038"/>
    <lineage>
        <taxon>Bacteria</taxon>
        <taxon>Pseudomonadati</taxon>
        <taxon>Pseudomonadota</taxon>
        <taxon>Alphaproteobacteria</taxon>
        <taxon>Rhodobacterales</taxon>
        <taxon>Paracoccaceae</taxon>
        <taxon>Pontivivens</taxon>
    </lineage>
</organism>
<name>A0A6G7VNN5_9RHOB</name>
<comment type="caution">
    <text evidence="16">Lacks conserved residue(s) required for the propagation of feature annotation.</text>
</comment>
<evidence type="ECO:0000256" key="17">
    <source>
        <dbReference type="PIRNR" id="PIRNR009437"/>
    </source>
</evidence>
<keyword evidence="2 16" id="KW-1003">Cell membrane</keyword>
<evidence type="ECO:0000313" key="19">
    <source>
        <dbReference type="EMBL" id="QIK41486.1"/>
    </source>
</evidence>
<dbReference type="GO" id="GO:0010181">
    <property type="term" value="F:FMN binding"/>
    <property type="evidence" value="ECO:0007669"/>
    <property type="project" value="UniProtKB-UniRule"/>
</dbReference>
<evidence type="ECO:0000256" key="13">
    <source>
        <dbReference type="ARBA" id="ARBA00023075"/>
    </source>
</evidence>
<dbReference type="InterPro" id="IPR010204">
    <property type="entry name" value="NqrC"/>
</dbReference>
<dbReference type="GO" id="GO:0016655">
    <property type="term" value="F:oxidoreductase activity, acting on NAD(P)H, quinone or similar compound as acceptor"/>
    <property type="evidence" value="ECO:0007669"/>
    <property type="project" value="UniProtKB-UniRule"/>
</dbReference>
<comment type="function">
    <text evidence="16">NQR complex catalyzes the reduction of ubiquinone-1 to ubiquinol by two successive reactions, coupled with the transport of Na(+) ions from the cytoplasm to the periplasm. NqrA to NqrE are probably involved in the second step, the conversion of ubisemiquinone to ubiquinol.</text>
</comment>
<dbReference type="PANTHER" id="PTHR37838:SF1">
    <property type="entry name" value="NA(+)-TRANSLOCATING NADH-QUINONE REDUCTASE SUBUNIT C"/>
    <property type="match status" value="1"/>
</dbReference>
<dbReference type="GO" id="GO:0006814">
    <property type="term" value="P:sodium ion transport"/>
    <property type="evidence" value="ECO:0007669"/>
    <property type="project" value="UniProtKB-UniRule"/>
</dbReference>
<dbReference type="Proteomes" id="UP000500791">
    <property type="component" value="Chromosome"/>
</dbReference>
<keyword evidence="7 16" id="KW-0812">Transmembrane</keyword>
<gene>
    <name evidence="16 19" type="primary">nqrC</name>
    <name evidence="19" type="ORF">G8E03_12340</name>
</gene>
<keyword evidence="10 16" id="KW-0520">NAD</keyword>
<evidence type="ECO:0000256" key="15">
    <source>
        <dbReference type="ARBA" id="ARBA00023201"/>
    </source>
</evidence>
<evidence type="ECO:0000256" key="4">
    <source>
        <dbReference type="ARBA" id="ARBA00022553"/>
    </source>
</evidence>
<keyword evidence="11 16" id="KW-0915">Sodium</keyword>
<keyword evidence="9 16" id="KW-1133">Transmembrane helix</keyword>
<evidence type="ECO:0000256" key="16">
    <source>
        <dbReference type="HAMAP-Rule" id="MF_00427"/>
    </source>
</evidence>
<keyword evidence="6 16" id="KW-0288">FMN</keyword>
<dbReference type="AlphaFoldDB" id="A0A6G7VNN5"/>
<comment type="catalytic activity">
    <reaction evidence="16 17">
        <text>a ubiquinone + n Na(+)(in) + NADH + H(+) = a ubiquinol + n Na(+)(out) + NAD(+)</text>
        <dbReference type="Rhea" id="RHEA:47748"/>
        <dbReference type="Rhea" id="RHEA-COMP:9565"/>
        <dbReference type="Rhea" id="RHEA-COMP:9566"/>
        <dbReference type="ChEBI" id="CHEBI:15378"/>
        <dbReference type="ChEBI" id="CHEBI:16389"/>
        <dbReference type="ChEBI" id="CHEBI:17976"/>
        <dbReference type="ChEBI" id="CHEBI:29101"/>
        <dbReference type="ChEBI" id="CHEBI:57540"/>
        <dbReference type="ChEBI" id="CHEBI:57945"/>
        <dbReference type="EC" id="7.2.1.1"/>
    </reaction>
</comment>
<dbReference type="GO" id="GO:0005886">
    <property type="term" value="C:plasma membrane"/>
    <property type="evidence" value="ECO:0007669"/>
    <property type="project" value="UniProtKB-SubCell"/>
</dbReference>
<feature type="domain" description="FMN-binding" evidence="18">
    <location>
        <begin position="156"/>
        <end position="252"/>
    </location>
</feature>
<evidence type="ECO:0000256" key="6">
    <source>
        <dbReference type="ARBA" id="ARBA00022643"/>
    </source>
</evidence>
<dbReference type="EMBL" id="CP049811">
    <property type="protein sequence ID" value="QIK41486.1"/>
    <property type="molecule type" value="Genomic_DNA"/>
</dbReference>
<evidence type="ECO:0000313" key="20">
    <source>
        <dbReference type="Proteomes" id="UP000500791"/>
    </source>
</evidence>
<comment type="subcellular location">
    <subcellularLocation>
        <location evidence="16">Cell membrane</location>
        <topology evidence="16">Single-pass membrane protein</topology>
    </subcellularLocation>
</comment>
<keyword evidence="15 16" id="KW-0739">Sodium transport</keyword>
<keyword evidence="12 16" id="KW-0406">Ion transport</keyword>
<evidence type="ECO:0000256" key="10">
    <source>
        <dbReference type="ARBA" id="ARBA00023027"/>
    </source>
</evidence>
<dbReference type="HAMAP" id="MF_00427">
    <property type="entry name" value="NqrC"/>
    <property type="match status" value="1"/>
</dbReference>
<keyword evidence="14 16" id="KW-0472">Membrane</keyword>